<dbReference type="InterPro" id="IPR023205">
    <property type="entry name" value="DsbA/DsbL"/>
</dbReference>
<feature type="domain" description="Thioredoxin" evidence="10">
    <location>
        <begin position="3"/>
        <end position="163"/>
    </location>
</feature>
<proteinExistence type="inferred from homology"/>
<dbReference type="SUPFAM" id="SSF52833">
    <property type="entry name" value="Thioredoxin-like"/>
    <property type="match status" value="1"/>
</dbReference>
<dbReference type="Pfam" id="PF01323">
    <property type="entry name" value="DSBA"/>
    <property type="match status" value="1"/>
</dbReference>
<comment type="similarity">
    <text evidence="2">Belongs to the thioredoxin family. DsbA subfamily.</text>
</comment>
<evidence type="ECO:0000256" key="5">
    <source>
        <dbReference type="ARBA" id="ARBA00023157"/>
    </source>
</evidence>
<evidence type="ECO:0000313" key="11">
    <source>
        <dbReference type="EMBL" id="ABE50938.1"/>
    </source>
</evidence>
<evidence type="ECO:0000259" key="10">
    <source>
        <dbReference type="PROSITE" id="PS51352"/>
    </source>
</evidence>
<organism evidence="11 12">
    <name type="scientific">Methylobacillus flagellatus (strain ATCC 51484 / DSM 6875 / VKM B-1610 / KT)</name>
    <dbReference type="NCBI Taxonomy" id="265072"/>
    <lineage>
        <taxon>Bacteria</taxon>
        <taxon>Pseudomonadati</taxon>
        <taxon>Pseudomonadota</taxon>
        <taxon>Betaproteobacteria</taxon>
        <taxon>Nitrosomonadales</taxon>
        <taxon>Methylophilaceae</taxon>
        <taxon>Methylobacillus</taxon>
    </lineage>
</organism>
<keyword evidence="12" id="KW-1185">Reference proteome</keyword>
<dbReference type="PIRSF" id="PIRSF001488">
    <property type="entry name" value="Tdi_protein"/>
    <property type="match status" value="1"/>
</dbReference>
<dbReference type="STRING" id="265072.Mfla_2675"/>
<dbReference type="Gene3D" id="3.40.30.10">
    <property type="entry name" value="Glutaredoxin"/>
    <property type="match status" value="1"/>
</dbReference>
<dbReference type="CDD" id="cd03019">
    <property type="entry name" value="DsbA_DsbA"/>
    <property type="match status" value="1"/>
</dbReference>
<evidence type="ECO:0000256" key="3">
    <source>
        <dbReference type="ARBA" id="ARBA00022729"/>
    </source>
</evidence>
<evidence type="ECO:0000256" key="8">
    <source>
        <dbReference type="PIRSR" id="PIRSR001488-1"/>
    </source>
</evidence>
<evidence type="ECO:0000256" key="4">
    <source>
        <dbReference type="ARBA" id="ARBA00022764"/>
    </source>
</evidence>
<dbReference type="GO" id="GO:0015036">
    <property type="term" value="F:disulfide oxidoreductase activity"/>
    <property type="evidence" value="ECO:0007669"/>
    <property type="project" value="UniProtKB-ARBA"/>
</dbReference>
<dbReference type="InterPro" id="IPR013766">
    <property type="entry name" value="Thioredoxin_domain"/>
</dbReference>
<evidence type="ECO:0000256" key="6">
    <source>
        <dbReference type="ARBA" id="ARBA00023284"/>
    </source>
</evidence>
<dbReference type="KEGG" id="mfa:Mfla_2675"/>
<dbReference type="PANTHER" id="PTHR35891:SF3">
    <property type="entry name" value="THIOL:DISULFIDE INTERCHANGE PROTEIN DSBL"/>
    <property type="match status" value="1"/>
</dbReference>
<evidence type="ECO:0000256" key="9">
    <source>
        <dbReference type="SAM" id="SignalP"/>
    </source>
</evidence>
<protein>
    <recommendedName>
        <fullName evidence="7">Thiol:disulfide interchange protein</fullName>
    </recommendedName>
</protein>
<dbReference type="eggNOG" id="COG1651">
    <property type="taxonomic scope" value="Bacteria"/>
</dbReference>
<evidence type="ECO:0000256" key="7">
    <source>
        <dbReference type="PIRNR" id="PIRNR001488"/>
    </source>
</evidence>
<dbReference type="AlphaFoldDB" id="Q1GXU9"/>
<dbReference type="InterPro" id="IPR001853">
    <property type="entry name" value="DSBA-like_thioredoxin_dom"/>
</dbReference>
<accession>Q1GXU9</accession>
<dbReference type="InterPro" id="IPR036249">
    <property type="entry name" value="Thioredoxin-like_sf"/>
</dbReference>
<evidence type="ECO:0000313" key="12">
    <source>
        <dbReference type="Proteomes" id="UP000002440"/>
    </source>
</evidence>
<keyword evidence="5 7" id="KW-1015">Disulfide bond</keyword>
<name>Q1GXU9_METFK</name>
<evidence type="ECO:0000256" key="2">
    <source>
        <dbReference type="ARBA" id="ARBA00005791"/>
    </source>
</evidence>
<sequence>MKKLLAALMLLVSATALADPQLGNDFNQTAKTIKTDNPAKIEVLEIFWYGCPHCYHLEPSLASWVKKLPEDVYFKRVPGVPRPDWAPAGKAFYALEALNLTEKLHTQLFDAIHKARTINPAVEAQLIDWITKQGGQDRKKVEEAFNSFSTNNNVVRAMNTFRDSGATGVPALIIDGRYITSSSMAGGNQNVLKVADYLIENVRKEKSGGAK</sequence>
<dbReference type="EMBL" id="CP000284">
    <property type="protein sequence ID" value="ABE50938.1"/>
    <property type="molecule type" value="Genomic_DNA"/>
</dbReference>
<reference evidence="11 12" key="1">
    <citation type="submission" date="2006-03" db="EMBL/GenBank/DDBJ databases">
        <title>Complete sequence of Methylobacillus flagellatus KT.</title>
        <authorList>
            <consortium name="US DOE Joint Genome Institute"/>
            <person name="Copeland A."/>
            <person name="Lucas S."/>
            <person name="Lapidus A."/>
            <person name="Barry K."/>
            <person name="Detter J.C."/>
            <person name="Glavina del Rio T."/>
            <person name="Hammon N."/>
            <person name="Israni S."/>
            <person name="Dalin E."/>
            <person name="Tice H."/>
            <person name="Pitluck S."/>
            <person name="Brettin T."/>
            <person name="Bruce D."/>
            <person name="Han C."/>
            <person name="Tapia R."/>
            <person name="Saunders E."/>
            <person name="Gilna P."/>
            <person name="Schmutz J."/>
            <person name="Larimer F."/>
            <person name="Land M."/>
            <person name="Kyrpides N."/>
            <person name="Anderson I."/>
            <person name="Richardson P."/>
        </authorList>
    </citation>
    <scope>NUCLEOTIDE SEQUENCE [LARGE SCALE GENOMIC DNA]</scope>
    <source>
        <strain evidence="12">KT / ATCC 51484 / DSM 6875</strain>
    </source>
</reference>
<feature type="chain" id="PRO_5004189746" description="Thiol:disulfide interchange protein" evidence="9">
    <location>
        <begin position="19"/>
        <end position="211"/>
    </location>
</feature>
<dbReference type="RefSeq" id="WP_011480891.1">
    <property type="nucleotide sequence ID" value="NC_007947.1"/>
</dbReference>
<dbReference type="OrthoDB" id="9784896at2"/>
<dbReference type="PANTHER" id="PTHR35891">
    <property type="entry name" value="THIOL:DISULFIDE INTERCHANGE PROTEIN DSBA"/>
    <property type="match status" value="1"/>
</dbReference>
<evidence type="ECO:0000256" key="1">
    <source>
        <dbReference type="ARBA" id="ARBA00004418"/>
    </source>
</evidence>
<dbReference type="HOGENOM" id="CLU_088255_1_0_4"/>
<keyword evidence="6" id="KW-0676">Redox-active center</keyword>
<keyword evidence="3 9" id="KW-0732">Signal</keyword>
<comment type="subcellular location">
    <subcellularLocation>
        <location evidence="1 7">Periplasm</location>
    </subcellularLocation>
</comment>
<dbReference type="Proteomes" id="UP000002440">
    <property type="component" value="Chromosome"/>
</dbReference>
<dbReference type="InterPro" id="IPR050824">
    <property type="entry name" value="Thiol_disulfide_DsbA"/>
</dbReference>
<feature type="signal peptide" evidence="9">
    <location>
        <begin position="1"/>
        <end position="18"/>
    </location>
</feature>
<dbReference type="InterPro" id="IPR017937">
    <property type="entry name" value="Thioredoxin_CS"/>
</dbReference>
<dbReference type="PROSITE" id="PS51352">
    <property type="entry name" value="THIOREDOXIN_2"/>
    <property type="match status" value="1"/>
</dbReference>
<dbReference type="PROSITE" id="PS00194">
    <property type="entry name" value="THIOREDOXIN_1"/>
    <property type="match status" value="1"/>
</dbReference>
<feature type="disulfide bond" description="Redox-active" evidence="8">
    <location>
        <begin position="51"/>
        <end position="54"/>
    </location>
</feature>
<dbReference type="GO" id="GO:0042597">
    <property type="term" value="C:periplasmic space"/>
    <property type="evidence" value="ECO:0007669"/>
    <property type="project" value="UniProtKB-SubCell"/>
</dbReference>
<keyword evidence="4 7" id="KW-0574">Periplasm</keyword>
<gene>
    <name evidence="11" type="ordered locus">Mfla_2675</name>
</gene>